<accession>A0A0S2JP31</accession>
<dbReference type="KEGG" id="afa:UZ73_05470"/>
<dbReference type="PROSITE" id="PS51257">
    <property type="entry name" value="PROKAR_LIPOPROTEIN"/>
    <property type="match status" value="1"/>
</dbReference>
<protein>
    <submittedName>
        <fullName evidence="2">Uncharacterized protein</fullName>
    </submittedName>
</protein>
<accession>A0A0M7C6R0</accession>
<keyword evidence="1" id="KW-1133">Transmembrane helix</keyword>
<reference evidence="3 5" key="3">
    <citation type="submission" date="2022-05" db="EMBL/GenBank/DDBJ databases">
        <title>Complete sequence of strain NY11312.</title>
        <authorList>
            <person name="Zhou D."/>
        </authorList>
    </citation>
    <scope>NUCLEOTIDE SEQUENCE [LARGE SCALE GENOMIC DNA]</scope>
    <source>
        <strain evidence="3 5">NY11312</strain>
    </source>
</reference>
<dbReference type="EMBL" id="CP096916">
    <property type="protein sequence ID" value="WBM39351.1"/>
    <property type="molecule type" value="Genomic_DNA"/>
</dbReference>
<evidence type="ECO:0000256" key="1">
    <source>
        <dbReference type="SAM" id="Phobius"/>
    </source>
</evidence>
<dbReference type="Proteomes" id="UP001211866">
    <property type="component" value="Chromosome"/>
</dbReference>
<evidence type="ECO:0000313" key="2">
    <source>
        <dbReference type="EMBL" id="PWE14380.1"/>
    </source>
</evidence>
<feature type="transmembrane region" description="Helical" evidence="1">
    <location>
        <begin position="12"/>
        <end position="34"/>
    </location>
</feature>
<evidence type="ECO:0000313" key="4">
    <source>
        <dbReference type="Proteomes" id="UP000245216"/>
    </source>
</evidence>
<evidence type="ECO:0000313" key="3">
    <source>
        <dbReference type="EMBL" id="WBM39351.1"/>
    </source>
</evidence>
<dbReference type="Proteomes" id="UP000245216">
    <property type="component" value="Unassembled WGS sequence"/>
</dbReference>
<feature type="transmembrane region" description="Helical" evidence="1">
    <location>
        <begin position="108"/>
        <end position="128"/>
    </location>
</feature>
<dbReference type="AlphaFoldDB" id="A0A0M7C6R0"/>
<gene>
    <name evidence="2" type="ORF">DF183_06510</name>
    <name evidence="3" type="ORF">M2J83_05895</name>
</gene>
<evidence type="ECO:0000313" key="5">
    <source>
        <dbReference type="Proteomes" id="UP001211866"/>
    </source>
</evidence>
<name>A0A0M7C6R0_ALCFA</name>
<dbReference type="STRING" id="511.UZ73_05470"/>
<keyword evidence="1" id="KW-0812">Transmembrane</keyword>
<dbReference type="RefSeq" id="WP_042484115.1">
    <property type="nucleotide sequence ID" value="NZ_CAXOJJ010000014.1"/>
</dbReference>
<reference evidence="2 4" key="2">
    <citation type="submission" date="2018-05" db="EMBL/GenBank/DDBJ databases">
        <authorList>
            <person name="Lanie J.A."/>
            <person name="Ng W.-L."/>
            <person name="Kazmierczak K.M."/>
            <person name="Andrzejewski T.M."/>
            <person name="Davidsen T.M."/>
            <person name="Wayne K.J."/>
            <person name="Tettelin H."/>
            <person name="Glass J.I."/>
            <person name="Rusch D."/>
            <person name="Podicherti R."/>
            <person name="Tsui H.-C.T."/>
            <person name="Winkler M.E."/>
        </authorList>
    </citation>
    <scope>NUCLEOTIDE SEQUENCE [LARGE SCALE GENOMIC DNA]</scope>
    <source>
        <strain evidence="2 4">YBY</strain>
    </source>
</reference>
<keyword evidence="5" id="KW-1185">Reference proteome</keyword>
<organism evidence="2 4">
    <name type="scientific">Alcaligenes faecalis</name>
    <dbReference type="NCBI Taxonomy" id="511"/>
    <lineage>
        <taxon>Bacteria</taxon>
        <taxon>Pseudomonadati</taxon>
        <taxon>Pseudomonadota</taxon>
        <taxon>Betaproteobacteria</taxon>
        <taxon>Burkholderiales</taxon>
        <taxon>Alcaligenaceae</taxon>
        <taxon>Alcaligenes</taxon>
    </lineage>
</organism>
<dbReference type="OrthoDB" id="8685538at2"/>
<sequence length="133" mass="15069">MLSEFVRYALPLAGTLMIACALTSLVSGAYLLLFNLRRSNQVLRHPYLDQYPWEKLSFSLKAGVLLDYFLRLNFPKRQSSLFGNANRLLKHVQPDDVPMGVKWPLMGLWGGCFLGMISMLAVWILIALHSNPT</sequence>
<keyword evidence="1" id="KW-0472">Membrane</keyword>
<reference evidence="2 4" key="1">
    <citation type="submission" date="2018-05" db="EMBL/GenBank/DDBJ databases">
        <title>Genome Sequence of an Efficient Indole-Degrading Bacterium, Alcaligenes sp.YBY.</title>
        <authorList>
            <person name="Yang B."/>
        </authorList>
    </citation>
    <scope>NUCLEOTIDE SEQUENCE [LARGE SCALE GENOMIC DNA]</scope>
    <source>
        <strain evidence="2 4">YBY</strain>
    </source>
</reference>
<proteinExistence type="predicted"/>
<dbReference type="GeneID" id="29369150"/>
<dbReference type="EMBL" id="QEXO01000002">
    <property type="protein sequence ID" value="PWE14380.1"/>
    <property type="molecule type" value="Genomic_DNA"/>
</dbReference>